<comment type="caution">
    <text evidence="5">The sequence shown here is derived from an EMBL/GenBank/DDBJ whole genome shotgun (WGS) entry which is preliminary data.</text>
</comment>
<organism evidence="5 6">
    <name type="scientific">Phialemonium thermophilum</name>
    <dbReference type="NCBI Taxonomy" id="223376"/>
    <lineage>
        <taxon>Eukaryota</taxon>
        <taxon>Fungi</taxon>
        <taxon>Dikarya</taxon>
        <taxon>Ascomycota</taxon>
        <taxon>Pezizomycotina</taxon>
        <taxon>Sordariomycetes</taxon>
        <taxon>Sordariomycetidae</taxon>
        <taxon>Cephalothecales</taxon>
        <taxon>Cephalothecaceae</taxon>
        <taxon>Phialemonium</taxon>
    </lineage>
</organism>
<comment type="function">
    <text evidence="1">Plays a role in determining ER morphology.</text>
</comment>
<keyword evidence="1" id="KW-1133">Transmembrane helix</keyword>
<keyword evidence="2" id="KW-0175">Coiled coil</keyword>
<dbReference type="InterPro" id="IPR040115">
    <property type="entry name" value="Lnp"/>
</dbReference>
<evidence type="ECO:0000256" key="3">
    <source>
        <dbReference type="SAM" id="MobiDB-lite"/>
    </source>
</evidence>
<keyword evidence="6" id="KW-1185">Reference proteome</keyword>
<reference evidence="5 6" key="1">
    <citation type="journal article" date="2024" name="Commun. Biol.">
        <title>Comparative genomic analysis of thermophilic fungi reveals convergent evolutionary adaptations and gene losses.</title>
        <authorList>
            <person name="Steindorff A.S."/>
            <person name="Aguilar-Pontes M.V."/>
            <person name="Robinson A.J."/>
            <person name="Andreopoulos B."/>
            <person name="LaButti K."/>
            <person name="Kuo A."/>
            <person name="Mondo S."/>
            <person name="Riley R."/>
            <person name="Otillar R."/>
            <person name="Haridas S."/>
            <person name="Lipzen A."/>
            <person name="Grimwood J."/>
            <person name="Schmutz J."/>
            <person name="Clum A."/>
            <person name="Reid I.D."/>
            <person name="Moisan M.C."/>
            <person name="Butler G."/>
            <person name="Nguyen T.T.M."/>
            <person name="Dewar K."/>
            <person name="Conant G."/>
            <person name="Drula E."/>
            <person name="Henrissat B."/>
            <person name="Hansel C."/>
            <person name="Singer S."/>
            <person name="Hutchinson M.I."/>
            <person name="de Vries R.P."/>
            <person name="Natvig D.O."/>
            <person name="Powell A.J."/>
            <person name="Tsang A."/>
            <person name="Grigoriev I.V."/>
        </authorList>
    </citation>
    <scope>NUCLEOTIDE SEQUENCE [LARGE SCALE GENOMIC DNA]</scope>
    <source>
        <strain evidence="5 6">ATCC 24622</strain>
    </source>
</reference>
<keyword evidence="1" id="KW-0256">Endoplasmic reticulum</keyword>
<accession>A0ABR3W9A6</accession>
<dbReference type="EMBL" id="JAZHXJ010000587">
    <property type="protein sequence ID" value="KAL1856488.1"/>
    <property type="molecule type" value="Genomic_DNA"/>
</dbReference>
<feature type="region of interest" description="Disordered" evidence="3">
    <location>
        <begin position="337"/>
        <end position="368"/>
    </location>
</feature>
<keyword evidence="1" id="KW-0472">Membrane</keyword>
<feature type="domain" description="Lunapark zinc ribbon" evidence="4">
    <location>
        <begin position="264"/>
        <end position="320"/>
    </location>
</feature>
<sequence>MVSLWPWKRDESSPASFEKALSVLSKKITTTQVRLDKARTTARRIRVLWTLYLSFAYTVYAIVLFLVVGFKKLGPLEWTGVAGGPVLIYVVRTAVTAFFNFRIESLSARLKEQQAERAKTIQKLKEATKYDSTLELLEKYGGPENKPSKRGKTGGSGEDDTSTDFKRSQRGGADAKASSRTNMPPPPTANIPRNEPPPFASPQPPRHFHVLDPAAADVSASLEASAEFAPNAFGPGGPPPPPPRYAPTFDVSASGGGGGGGPHWYDRILDLLLGEDETAARNRIVLICKRCRLVNGQAPPGTRSLADLGSWKCVSCGALNGEIDEGKRIVEEVLGARTDDPEAASYGESEGADEETKREGSDASGNEGAQQCQARQYIVVLRGFLLNFSLALFIQTGTGST</sequence>
<feature type="transmembrane region" description="Helical" evidence="1">
    <location>
        <begin position="82"/>
        <end position="101"/>
    </location>
</feature>
<dbReference type="Pfam" id="PF10058">
    <property type="entry name" value="Zn_ribbon_10"/>
    <property type="match status" value="1"/>
</dbReference>
<dbReference type="PANTHER" id="PTHR22166:SF12">
    <property type="entry name" value="ENDOPLASMIC RETICULUM JUNCTION FORMATION PROTEIN LUNAPARK"/>
    <property type="match status" value="1"/>
</dbReference>
<feature type="transmembrane region" description="Helical" evidence="1">
    <location>
        <begin position="47"/>
        <end position="70"/>
    </location>
</feature>
<comment type="domain">
    <text evidence="1">The C4-type zinc finger motif is necessary both for its ER three-way tubular junction localization and formation.</text>
</comment>
<dbReference type="Proteomes" id="UP001586593">
    <property type="component" value="Unassembled WGS sequence"/>
</dbReference>
<keyword evidence="1" id="KW-0863">Zinc-finger</keyword>
<feature type="compositionally biased region" description="Pro residues" evidence="3">
    <location>
        <begin position="183"/>
        <end position="205"/>
    </location>
</feature>
<keyword evidence="1" id="KW-0812">Transmembrane</keyword>
<keyword evidence="1" id="KW-0862">Zinc</keyword>
<proteinExistence type="inferred from homology"/>
<feature type="coiled-coil region" evidence="2">
    <location>
        <begin position="103"/>
        <end position="130"/>
    </location>
</feature>
<dbReference type="InterPro" id="IPR019273">
    <property type="entry name" value="Lunapark_Znf"/>
</dbReference>
<protein>
    <recommendedName>
        <fullName evidence="1">Endoplasmic reticulum junction formation protein lunapark</fullName>
    </recommendedName>
</protein>
<dbReference type="PANTHER" id="PTHR22166">
    <property type="entry name" value="ENDOPLASMIC RETICULUM JUNCTION FORMATION PROTEIN LUNAPARK"/>
    <property type="match status" value="1"/>
</dbReference>
<feature type="region of interest" description="Disordered" evidence="3">
    <location>
        <begin position="138"/>
        <end position="207"/>
    </location>
</feature>
<comment type="similarity">
    <text evidence="1">Belongs to the lunapark family.</text>
</comment>
<gene>
    <name evidence="5" type="ORF">VTK73DRAFT_8231</name>
</gene>
<evidence type="ECO:0000256" key="2">
    <source>
        <dbReference type="SAM" id="Coils"/>
    </source>
</evidence>
<name>A0ABR3W9A6_9PEZI</name>
<evidence type="ECO:0000313" key="6">
    <source>
        <dbReference type="Proteomes" id="UP001586593"/>
    </source>
</evidence>
<evidence type="ECO:0000256" key="1">
    <source>
        <dbReference type="RuleBase" id="RU367073"/>
    </source>
</evidence>
<comment type="subcellular location">
    <subcellularLocation>
        <location evidence="1">Endoplasmic reticulum membrane</location>
        <topology evidence="1">Multi-pass membrane protein</topology>
    </subcellularLocation>
</comment>
<evidence type="ECO:0000313" key="5">
    <source>
        <dbReference type="EMBL" id="KAL1856488.1"/>
    </source>
</evidence>
<keyword evidence="1" id="KW-0479">Metal-binding</keyword>
<evidence type="ECO:0000259" key="4">
    <source>
        <dbReference type="Pfam" id="PF10058"/>
    </source>
</evidence>